<gene>
    <name evidence="1" type="ORF">KC19_9G015100</name>
</gene>
<dbReference type="Proteomes" id="UP000822688">
    <property type="component" value="Chromosome 9"/>
</dbReference>
<dbReference type="AlphaFoldDB" id="A0A8T0GQF9"/>
<name>A0A8T0GQF9_CERPU</name>
<proteinExistence type="predicted"/>
<evidence type="ECO:0000313" key="2">
    <source>
        <dbReference type="Proteomes" id="UP000822688"/>
    </source>
</evidence>
<keyword evidence="2" id="KW-1185">Reference proteome</keyword>
<organism evidence="1 2">
    <name type="scientific">Ceratodon purpureus</name>
    <name type="common">Fire moss</name>
    <name type="synonym">Dicranum purpureum</name>
    <dbReference type="NCBI Taxonomy" id="3225"/>
    <lineage>
        <taxon>Eukaryota</taxon>
        <taxon>Viridiplantae</taxon>
        <taxon>Streptophyta</taxon>
        <taxon>Embryophyta</taxon>
        <taxon>Bryophyta</taxon>
        <taxon>Bryophytina</taxon>
        <taxon>Bryopsida</taxon>
        <taxon>Dicranidae</taxon>
        <taxon>Pseudoditrichales</taxon>
        <taxon>Ditrichaceae</taxon>
        <taxon>Ceratodon</taxon>
    </lineage>
</organism>
<protein>
    <submittedName>
        <fullName evidence="1">Uncharacterized protein</fullName>
    </submittedName>
</protein>
<sequence length="170" mass="19267">MGTPKAKPKILSYWRTNLSLLAPQTAFHDFKRIPWRVHRCHWNPAQLNSDQHQHEATLRQPLLNPRALFDQELLVLCQIGYIRSNSPPALAILDSCPHVFENMLTISPMSERIYFILSSKWETLNFCISTFLNSLPGSVANSTTNQSQCLKGLGNDQIREGSSNPLCALH</sequence>
<accession>A0A8T0GQF9</accession>
<dbReference type="EMBL" id="CM026430">
    <property type="protein sequence ID" value="KAG0560807.1"/>
    <property type="molecule type" value="Genomic_DNA"/>
</dbReference>
<evidence type="ECO:0000313" key="1">
    <source>
        <dbReference type="EMBL" id="KAG0560807.1"/>
    </source>
</evidence>
<comment type="caution">
    <text evidence="1">The sequence shown here is derived from an EMBL/GenBank/DDBJ whole genome shotgun (WGS) entry which is preliminary data.</text>
</comment>
<reference evidence="1" key="1">
    <citation type="submission" date="2020-06" db="EMBL/GenBank/DDBJ databases">
        <title>WGS assembly of Ceratodon purpureus strain R40.</title>
        <authorList>
            <person name="Carey S.B."/>
            <person name="Jenkins J."/>
            <person name="Shu S."/>
            <person name="Lovell J.T."/>
            <person name="Sreedasyam A."/>
            <person name="Maumus F."/>
            <person name="Tiley G.P."/>
            <person name="Fernandez-Pozo N."/>
            <person name="Barry K."/>
            <person name="Chen C."/>
            <person name="Wang M."/>
            <person name="Lipzen A."/>
            <person name="Daum C."/>
            <person name="Saski C.A."/>
            <person name="Payton A.C."/>
            <person name="Mcbreen J.C."/>
            <person name="Conrad R.E."/>
            <person name="Kollar L.M."/>
            <person name="Olsson S."/>
            <person name="Huttunen S."/>
            <person name="Landis J.B."/>
            <person name="Wickett N.J."/>
            <person name="Johnson M.G."/>
            <person name="Rensing S.A."/>
            <person name="Grimwood J."/>
            <person name="Schmutz J."/>
            <person name="Mcdaniel S.F."/>
        </authorList>
    </citation>
    <scope>NUCLEOTIDE SEQUENCE</scope>
    <source>
        <strain evidence="1">R40</strain>
    </source>
</reference>